<evidence type="ECO:0000256" key="1">
    <source>
        <dbReference type="ARBA" id="ARBA00004613"/>
    </source>
</evidence>
<accession>A0AA38ISR2</accession>
<evidence type="ECO:0000313" key="7">
    <source>
        <dbReference type="Proteomes" id="UP001168821"/>
    </source>
</evidence>
<organism evidence="6 7">
    <name type="scientific">Zophobas morio</name>
    <dbReference type="NCBI Taxonomy" id="2755281"/>
    <lineage>
        <taxon>Eukaryota</taxon>
        <taxon>Metazoa</taxon>
        <taxon>Ecdysozoa</taxon>
        <taxon>Arthropoda</taxon>
        <taxon>Hexapoda</taxon>
        <taxon>Insecta</taxon>
        <taxon>Pterygota</taxon>
        <taxon>Neoptera</taxon>
        <taxon>Endopterygota</taxon>
        <taxon>Coleoptera</taxon>
        <taxon>Polyphaga</taxon>
        <taxon>Cucujiformia</taxon>
        <taxon>Tenebrionidae</taxon>
        <taxon>Zophobas</taxon>
    </lineage>
</organism>
<dbReference type="Proteomes" id="UP001168821">
    <property type="component" value="Unassembled WGS sequence"/>
</dbReference>
<gene>
    <name evidence="6" type="ORF">Zmor_005057</name>
</gene>
<feature type="domain" description="Single" evidence="5">
    <location>
        <begin position="98"/>
        <end position="164"/>
    </location>
</feature>
<comment type="subcellular location">
    <subcellularLocation>
        <location evidence="1">Secreted</location>
    </subcellularLocation>
</comment>
<feature type="chain" id="PRO_5041416098" description="Single domain-containing protein" evidence="4">
    <location>
        <begin position="23"/>
        <end position="167"/>
    </location>
</feature>
<dbReference type="Pfam" id="PF15430">
    <property type="entry name" value="SVWC"/>
    <property type="match status" value="1"/>
</dbReference>
<evidence type="ECO:0000259" key="5">
    <source>
        <dbReference type="SMART" id="SM01318"/>
    </source>
</evidence>
<dbReference type="AlphaFoldDB" id="A0AA38ISR2"/>
<keyword evidence="3" id="KW-1133">Transmembrane helix</keyword>
<keyword evidence="3" id="KW-0812">Transmembrane</keyword>
<evidence type="ECO:0000256" key="2">
    <source>
        <dbReference type="ARBA" id="ARBA00022525"/>
    </source>
</evidence>
<dbReference type="InterPro" id="IPR053308">
    <property type="entry name" value="Vago-like"/>
</dbReference>
<evidence type="ECO:0000313" key="6">
    <source>
        <dbReference type="EMBL" id="KAJ3660618.1"/>
    </source>
</evidence>
<sequence length="167" mass="17891">MNCLIPLLLLYYICGCNSPATAAIMSSLPNPGRKAGGCYESQFGHIRSNETVTIPDACVQINTPAMKNFIPYSLPFSLLCLLFLQSMVIGSVTRDTGCYLDSVGHFKTGEQKSIPGQCSLATCDSGGSFSVVICPEIQIDTSGCHLGKTDFSKPYPECCPKVICTKS</sequence>
<name>A0AA38ISR2_9CUCU</name>
<dbReference type="EMBL" id="JALNTZ010000002">
    <property type="protein sequence ID" value="KAJ3660618.1"/>
    <property type="molecule type" value="Genomic_DNA"/>
</dbReference>
<dbReference type="SMART" id="SM01318">
    <property type="entry name" value="SVWC"/>
    <property type="match status" value="1"/>
</dbReference>
<dbReference type="PANTHER" id="PTHR39957:SF1">
    <property type="entry name" value="AT09846P1-RELATED"/>
    <property type="match status" value="1"/>
</dbReference>
<reference evidence="6" key="1">
    <citation type="journal article" date="2023" name="G3 (Bethesda)">
        <title>Whole genome assemblies of Zophobas morio and Tenebrio molitor.</title>
        <authorList>
            <person name="Kaur S."/>
            <person name="Stinson S.A."/>
            <person name="diCenzo G.C."/>
        </authorList>
    </citation>
    <scope>NUCLEOTIDE SEQUENCE</scope>
    <source>
        <strain evidence="6">QUZm001</strain>
    </source>
</reference>
<comment type="caution">
    <text evidence="6">The sequence shown here is derived from an EMBL/GenBank/DDBJ whole genome shotgun (WGS) entry which is preliminary data.</text>
</comment>
<protein>
    <recommendedName>
        <fullName evidence="5">Single domain-containing protein</fullName>
    </recommendedName>
</protein>
<feature type="transmembrane region" description="Helical" evidence="3">
    <location>
        <begin position="72"/>
        <end position="92"/>
    </location>
</feature>
<proteinExistence type="predicted"/>
<dbReference type="GO" id="GO:0005576">
    <property type="term" value="C:extracellular region"/>
    <property type="evidence" value="ECO:0007669"/>
    <property type="project" value="UniProtKB-SubCell"/>
</dbReference>
<feature type="signal peptide" evidence="4">
    <location>
        <begin position="1"/>
        <end position="22"/>
    </location>
</feature>
<evidence type="ECO:0000256" key="4">
    <source>
        <dbReference type="SAM" id="SignalP"/>
    </source>
</evidence>
<dbReference type="PANTHER" id="PTHR39957">
    <property type="entry name" value="AT09846P1-RELATED"/>
    <property type="match status" value="1"/>
</dbReference>
<keyword evidence="4" id="KW-0732">Signal</keyword>
<keyword evidence="2" id="KW-0964">Secreted</keyword>
<evidence type="ECO:0000256" key="3">
    <source>
        <dbReference type="SAM" id="Phobius"/>
    </source>
</evidence>
<keyword evidence="7" id="KW-1185">Reference proteome</keyword>
<dbReference type="InterPro" id="IPR029277">
    <property type="entry name" value="SVWC_dom"/>
</dbReference>
<keyword evidence="3" id="KW-0472">Membrane</keyword>